<proteinExistence type="predicted"/>
<feature type="chain" id="PRO_5032684053" evidence="1">
    <location>
        <begin position="23"/>
        <end position="182"/>
    </location>
</feature>
<name>A0A845GQI1_9BURK</name>
<keyword evidence="1" id="KW-0732">Signal</keyword>
<dbReference type="AlphaFoldDB" id="A0A845GQI1"/>
<organism evidence="2 3">
    <name type="scientific">Duganella vulcania</name>
    <dbReference type="NCBI Taxonomy" id="2692166"/>
    <lineage>
        <taxon>Bacteria</taxon>
        <taxon>Pseudomonadati</taxon>
        <taxon>Pseudomonadota</taxon>
        <taxon>Betaproteobacteria</taxon>
        <taxon>Burkholderiales</taxon>
        <taxon>Oxalobacteraceae</taxon>
        <taxon>Telluria group</taxon>
        <taxon>Duganella</taxon>
    </lineage>
</organism>
<gene>
    <name evidence="2" type="ORF">GTP90_16345</name>
</gene>
<feature type="signal peptide" evidence="1">
    <location>
        <begin position="1"/>
        <end position="22"/>
    </location>
</feature>
<dbReference type="EMBL" id="WWCX01000026">
    <property type="protein sequence ID" value="MYM95438.1"/>
    <property type="molecule type" value="Genomic_DNA"/>
</dbReference>
<reference evidence="2" key="1">
    <citation type="submission" date="2019-12" db="EMBL/GenBank/DDBJ databases">
        <title>Novel species isolated from a subtropical stream in China.</title>
        <authorList>
            <person name="Lu H."/>
        </authorList>
    </citation>
    <scope>NUCLEOTIDE SEQUENCE [LARGE SCALE GENOMIC DNA]</scope>
    <source>
        <strain evidence="2">FT81W</strain>
    </source>
</reference>
<evidence type="ECO:0000256" key="1">
    <source>
        <dbReference type="SAM" id="SignalP"/>
    </source>
</evidence>
<comment type="caution">
    <text evidence="2">The sequence shown here is derived from an EMBL/GenBank/DDBJ whole genome shotgun (WGS) entry which is preliminary data.</text>
</comment>
<evidence type="ECO:0000313" key="3">
    <source>
        <dbReference type="Proteomes" id="UP000447355"/>
    </source>
</evidence>
<sequence length="182" mass="19708">MRIPLRLTAAVCAAALFSSVHAGIDGDAARKLSALKSLALSPAPISPKQVEKALALTLDRSCADVDLPPEGKFHICLYRPAKQDTHSLAFVQYKTIDRSAGEDSEGGVEFITHGKHTCIRSKDLSNAFQLAPAPSSEPAFPEPKLPYIPVARYRFNFPNQGAHVEVFQTGECVTTVTLLKHL</sequence>
<accession>A0A845GQI1</accession>
<protein>
    <submittedName>
        <fullName evidence="2">Uncharacterized protein</fullName>
    </submittedName>
</protein>
<dbReference type="RefSeq" id="WP_161084554.1">
    <property type="nucleotide sequence ID" value="NZ_WWCX01000026.1"/>
</dbReference>
<dbReference type="Proteomes" id="UP000447355">
    <property type="component" value="Unassembled WGS sequence"/>
</dbReference>
<evidence type="ECO:0000313" key="2">
    <source>
        <dbReference type="EMBL" id="MYM95438.1"/>
    </source>
</evidence>